<evidence type="ECO:0000259" key="1">
    <source>
        <dbReference type="Pfam" id="PF09353"/>
    </source>
</evidence>
<protein>
    <recommendedName>
        <fullName evidence="1">DUF1995 domain-containing protein</fullName>
    </recommendedName>
</protein>
<evidence type="ECO:0000313" key="2">
    <source>
        <dbReference type="EMBL" id="CAD8479829.1"/>
    </source>
</evidence>
<dbReference type="InterPro" id="IPR018962">
    <property type="entry name" value="DUF1995"/>
</dbReference>
<dbReference type="PANTHER" id="PTHR35509">
    <property type="entry name" value="DOMAIN PROTEIN, PUTATIVE (DUF1995)-RELATED"/>
    <property type="match status" value="1"/>
</dbReference>
<dbReference type="EMBL" id="HBEO01011913">
    <property type="protein sequence ID" value="CAD8479829.1"/>
    <property type="molecule type" value="Transcribed_RNA"/>
</dbReference>
<dbReference type="InterPro" id="IPR053021">
    <property type="entry name" value="Chloroplast_ADK"/>
</dbReference>
<name>A0A7S0HG21_9CRYP</name>
<proteinExistence type="predicted"/>
<feature type="domain" description="DUF1995" evidence="1">
    <location>
        <begin position="16"/>
        <end position="192"/>
    </location>
</feature>
<reference evidence="2" key="1">
    <citation type="submission" date="2021-01" db="EMBL/GenBank/DDBJ databases">
        <authorList>
            <person name="Corre E."/>
            <person name="Pelletier E."/>
            <person name="Niang G."/>
            <person name="Scheremetjew M."/>
            <person name="Finn R."/>
            <person name="Kale V."/>
            <person name="Holt S."/>
            <person name="Cochrane G."/>
            <person name="Meng A."/>
            <person name="Brown T."/>
            <person name="Cohen L."/>
        </authorList>
    </citation>
    <scope>NUCLEOTIDE SEQUENCE</scope>
    <source>
        <strain evidence="2">CCMP325</strain>
    </source>
</reference>
<accession>A0A7S0HG21</accession>
<sequence>MLPTDGNWPGGIMQLFFALSPVVRNLVRRCSKNDLAPRLQEQRLDESGVDGISLWTAECSSARDDIFAFCQPSTESMDDIRKVVKSAGPRLVLAVNPQWRETMDGYDLLGKQDGLLGRIGNFLGGTSGARKELAELEFEDTFLLQQYVVRGSDCQIMKCYPSSSWFVFSRNDEGKDVFVGKQETRPSYQDIERLLEEKGVAAKWARDAGLSKKFE</sequence>
<gene>
    <name evidence="2" type="ORF">HPHI1048_LOCUS8158</name>
</gene>
<dbReference type="AlphaFoldDB" id="A0A7S0HG21"/>
<organism evidence="2">
    <name type="scientific">Hanusia phi</name>
    <dbReference type="NCBI Taxonomy" id="3032"/>
    <lineage>
        <taxon>Eukaryota</taxon>
        <taxon>Cryptophyceae</taxon>
        <taxon>Pyrenomonadales</taxon>
        <taxon>Geminigeraceae</taxon>
        <taxon>Hanusia</taxon>
    </lineage>
</organism>
<dbReference type="Pfam" id="PF09353">
    <property type="entry name" value="DUF1995"/>
    <property type="match status" value="1"/>
</dbReference>
<dbReference type="PANTHER" id="PTHR35509:SF4">
    <property type="entry name" value="DUF1995 DOMAIN-CONTAINING PROTEIN"/>
    <property type="match status" value="1"/>
</dbReference>